<comment type="caution">
    <text evidence="2">The sequence shown here is derived from an EMBL/GenBank/DDBJ whole genome shotgun (WGS) entry which is preliminary data.</text>
</comment>
<evidence type="ECO:0000256" key="1">
    <source>
        <dbReference type="SAM" id="MobiDB-lite"/>
    </source>
</evidence>
<dbReference type="RefSeq" id="WP_310921707.1">
    <property type="nucleotide sequence ID" value="NZ_JAMQON010000009.1"/>
</dbReference>
<dbReference type="EMBL" id="JAMQON010000009">
    <property type="protein sequence ID" value="MDS0261858.1"/>
    <property type="molecule type" value="Genomic_DNA"/>
</dbReference>
<gene>
    <name evidence="2" type="ORF">NDI56_20855</name>
</gene>
<evidence type="ECO:0000313" key="3">
    <source>
        <dbReference type="Proteomes" id="UP001259659"/>
    </source>
</evidence>
<reference evidence="2 3" key="1">
    <citation type="submission" date="2022-06" db="EMBL/GenBank/DDBJ databases">
        <title>Haloarcula sp. a new haloarchaeum isolate from saline soil.</title>
        <authorList>
            <person name="Strakova D."/>
            <person name="Galisteo C."/>
            <person name="Sanchez-Porro C."/>
            <person name="Ventosa A."/>
        </authorList>
    </citation>
    <scope>NUCLEOTIDE SEQUENCE [LARGE SCALE GENOMIC DNA]</scope>
    <source>
        <strain evidence="2 3">S1CR25-12</strain>
    </source>
</reference>
<proteinExistence type="predicted"/>
<keyword evidence="3" id="KW-1185">Reference proteome</keyword>
<sequence>MSELETDYSPPDFIQVTIDNVNSRGNLITHSSNISADHLHLTHGSEGDSVIILEQSPELSPVLPYNTVSEAVKNHSQDTVLQLEEGDLLKIRNPFEKSNQPSTISLSGFNISLVEVSGDIPERYHVSVRIKNLDGSTAAGNIEYTIKKPEYRIRNHKSNGNSGSNSSNSNRFTGSGNGSNPFNSSGSNRNNLVNGNLR</sequence>
<accession>A0ABU2FIU1</accession>
<evidence type="ECO:0000313" key="2">
    <source>
        <dbReference type="EMBL" id="MDS0261858.1"/>
    </source>
</evidence>
<protein>
    <submittedName>
        <fullName evidence="2">Uncharacterized protein</fullName>
    </submittedName>
</protein>
<name>A0ABU2FIU1_9EURY</name>
<organism evidence="2 3">
    <name type="scientific">Haloarcula saliterrae</name>
    <dbReference type="NCBI Taxonomy" id="2950534"/>
    <lineage>
        <taxon>Archaea</taxon>
        <taxon>Methanobacteriati</taxon>
        <taxon>Methanobacteriota</taxon>
        <taxon>Stenosarchaea group</taxon>
        <taxon>Halobacteria</taxon>
        <taxon>Halobacteriales</taxon>
        <taxon>Haloarculaceae</taxon>
        <taxon>Haloarcula</taxon>
    </lineage>
</organism>
<dbReference type="Proteomes" id="UP001259659">
    <property type="component" value="Unassembled WGS sequence"/>
</dbReference>
<feature type="region of interest" description="Disordered" evidence="1">
    <location>
        <begin position="153"/>
        <end position="198"/>
    </location>
</feature>
<feature type="compositionally biased region" description="Low complexity" evidence="1">
    <location>
        <begin position="158"/>
        <end position="191"/>
    </location>
</feature>